<keyword evidence="1" id="KW-1133">Transmembrane helix</keyword>
<feature type="transmembrane region" description="Helical" evidence="1">
    <location>
        <begin position="50"/>
        <end position="69"/>
    </location>
</feature>
<reference evidence="2" key="1">
    <citation type="submission" date="2019-12" db="EMBL/GenBank/DDBJ databases">
        <title>An insight into the sialome of adult female Ixodes ricinus ticks feeding for 6 days.</title>
        <authorList>
            <person name="Perner J."/>
            <person name="Ribeiro J.M.C."/>
        </authorList>
    </citation>
    <scope>NUCLEOTIDE SEQUENCE</scope>
    <source>
        <strain evidence="2">Semi-engorged</strain>
        <tissue evidence="2">Salivary glands</tissue>
    </source>
</reference>
<accession>A0A6B0UZD6</accession>
<sequence>MHSRVDWGSSTLLMCCLYSRASPSRASLRILNFLSRVLSLTKLSSSSVMAVKSFFAALMMAITTSYLTVSSGSCCRCRRDSVMSSRNLGWFSKKCIEYCTQRMRTCTLMSLNRPRKQFQSRGFWAARSEFLSENMRARSFVTLSRSFSSLHLSLNSSCGSTAVSMLGQRMFSS</sequence>
<keyword evidence="1" id="KW-0812">Transmembrane</keyword>
<evidence type="ECO:0000313" key="2">
    <source>
        <dbReference type="EMBL" id="MXU94904.1"/>
    </source>
</evidence>
<dbReference type="AlphaFoldDB" id="A0A6B0UZD6"/>
<organism evidence="2">
    <name type="scientific">Ixodes ricinus</name>
    <name type="common">Common tick</name>
    <name type="synonym">Acarus ricinus</name>
    <dbReference type="NCBI Taxonomy" id="34613"/>
    <lineage>
        <taxon>Eukaryota</taxon>
        <taxon>Metazoa</taxon>
        <taxon>Ecdysozoa</taxon>
        <taxon>Arthropoda</taxon>
        <taxon>Chelicerata</taxon>
        <taxon>Arachnida</taxon>
        <taxon>Acari</taxon>
        <taxon>Parasitiformes</taxon>
        <taxon>Ixodida</taxon>
        <taxon>Ixodoidea</taxon>
        <taxon>Ixodidae</taxon>
        <taxon>Ixodinae</taxon>
        <taxon>Ixodes</taxon>
    </lineage>
</organism>
<evidence type="ECO:0000256" key="1">
    <source>
        <dbReference type="SAM" id="Phobius"/>
    </source>
</evidence>
<proteinExistence type="predicted"/>
<dbReference type="EMBL" id="GIFC01012821">
    <property type="protein sequence ID" value="MXU94904.1"/>
    <property type="molecule type" value="Transcribed_RNA"/>
</dbReference>
<keyword evidence="1" id="KW-0472">Membrane</keyword>
<protein>
    <submittedName>
        <fullName evidence="2">Uncharacterized protein</fullName>
    </submittedName>
</protein>
<name>A0A6B0UZD6_IXORI</name>